<keyword evidence="11 12" id="KW-0100">Branched-chain amino acid biosynthesis</keyword>
<dbReference type="Gene3D" id="3.30.499.10">
    <property type="entry name" value="Aconitase, domain 3"/>
    <property type="match status" value="2"/>
</dbReference>
<dbReference type="HAMAP" id="MF_01026">
    <property type="entry name" value="LeuC_type1"/>
    <property type="match status" value="1"/>
</dbReference>
<dbReference type="InterPro" id="IPR004430">
    <property type="entry name" value="3-IsopropMal_deHydase_lsu"/>
</dbReference>
<gene>
    <name evidence="12 15" type="primary">leuC</name>
    <name evidence="15" type="ORF">ACFFPJ_15605</name>
</gene>
<feature type="domain" description="Aconitase/3-isopropylmalate dehydratase large subunit alpha/beta/alpha" evidence="14">
    <location>
        <begin position="20"/>
        <end position="471"/>
    </location>
</feature>
<comment type="caution">
    <text evidence="15">The sequence shown here is derived from an EMBL/GenBank/DDBJ whole genome shotgun (WGS) entry which is preliminary data.</text>
</comment>
<keyword evidence="6 12" id="KW-0028">Amino-acid biosynthesis</keyword>
<evidence type="ECO:0000256" key="9">
    <source>
        <dbReference type="ARBA" id="ARBA00023014"/>
    </source>
</evidence>
<keyword evidence="8 12" id="KW-0408">Iron</keyword>
<dbReference type="RefSeq" id="WP_344713782.1">
    <property type="nucleotide sequence ID" value="NZ_BAAAWH010000001.1"/>
</dbReference>
<proteinExistence type="inferred from homology"/>
<dbReference type="InterPro" id="IPR001030">
    <property type="entry name" value="Acoase/IPM_deHydtase_lsu_aba"/>
</dbReference>
<dbReference type="PANTHER" id="PTHR43822">
    <property type="entry name" value="HOMOACONITASE, MITOCHONDRIAL-RELATED"/>
    <property type="match status" value="1"/>
</dbReference>
<comment type="subunit">
    <text evidence="12">Heterodimer of LeuC and LeuD.</text>
</comment>
<evidence type="ECO:0000313" key="15">
    <source>
        <dbReference type="EMBL" id="MFB9647221.1"/>
    </source>
</evidence>
<dbReference type="EC" id="4.2.1.33" evidence="12"/>
<keyword evidence="4 12" id="KW-0432">Leucine biosynthesis</keyword>
<dbReference type="CDD" id="cd01583">
    <property type="entry name" value="IPMI"/>
    <property type="match status" value="1"/>
</dbReference>
<comment type="function">
    <text evidence="2 12">Catalyzes the isomerization between 2-isopropylmalate and 3-isopropylmalate, via the formation of 2-isopropylmaleate.</text>
</comment>
<evidence type="ECO:0000259" key="14">
    <source>
        <dbReference type="Pfam" id="PF00330"/>
    </source>
</evidence>
<evidence type="ECO:0000256" key="1">
    <source>
        <dbReference type="ARBA" id="ARBA00000491"/>
    </source>
</evidence>
<evidence type="ECO:0000256" key="13">
    <source>
        <dbReference type="SAM" id="MobiDB-lite"/>
    </source>
</evidence>
<dbReference type="PRINTS" id="PR00415">
    <property type="entry name" value="ACONITASE"/>
</dbReference>
<comment type="similarity">
    <text evidence="12">Belongs to the aconitase/IPM isomerase family. LeuC type 1 subfamily.</text>
</comment>
<protein>
    <recommendedName>
        <fullName evidence="12">3-isopropylmalate dehydratase large subunit</fullName>
        <ecNumber evidence="12">4.2.1.33</ecNumber>
    </recommendedName>
    <alternativeName>
        <fullName evidence="12">Alpha-IPM isomerase</fullName>
        <shortName evidence="12">IPMI</shortName>
    </alternativeName>
    <alternativeName>
        <fullName evidence="12">Isopropylmalate isomerase</fullName>
    </alternativeName>
</protein>
<evidence type="ECO:0000256" key="11">
    <source>
        <dbReference type="ARBA" id="ARBA00023304"/>
    </source>
</evidence>
<keyword evidence="10 12" id="KW-0456">Lyase</keyword>
<keyword evidence="16" id="KW-1185">Reference proteome</keyword>
<dbReference type="InterPro" id="IPR036008">
    <property type="entry name" value="Aconitase_4Fe-4S_dom"/>
</dbReference>
<evidence type="ECO:0000256" key="6">
    <source>
        <dbReference type="ARBA" id="ARBA00022605"/>
    </source>
</evidence>
<dbReference type="NCBIfam" id="NF009116">
    <property type="entry name" value="PRK12466.1"/>
    <property type="match status" value="1"/>
</dbReference>
<dbReference type="PROSITE" id="PS01244">
    <property type="entry name" value="ACONITASE_2"/>
    <property type="match status" value="1"/>
</dbReference>
<evidence type="ECO:0000256" key="5">
    <source>
        <dbReference type="ARBA" id="ARBA00022485"/>
    </source>
</evidence>
<keyword evidence="7 12" id="KW-0479">Metal-binding</keyword>
<dbReference type="Proteomes" id="UP001589611">
    <property type="component" value="Unassembled WGS sequence"/>
</dbReference>
<evidence type="ECO:0000256" key="4">
    <source>
        <dbReference type="ARBA" id="ARBA00022430"/>
    </source>
</evidence>
<keyword evidence="5 12" id="KW-0004">4Fe-4S</keyword>
<evidence type="ECO:0000256" key="3">
    <source>
        <dbReference type="ARBA" id="ARBA00004729"/>
    </source>
</evidence>
<evidence type="ECO:0000256" key="8">
    <source>
        <dbReference type="ARBA" id="ARBA00023004"/>
    </source>
</evidence>
<comment type="pathway">
    <text evidence="3 12">Amino-acid biosynthesis; L-leucine biosynthesis; L-leucine from 3-methyl-2-oxobutanoate: step 2/4.</text>
</comment>
<accession>A0ABV5T6E9</accession>
<evidence type="ECO:0000256" key="10">
    <source>
        <dbReference type="ARBA" id="ARBA00023239"/>
    </source>
</evidence>
<keyword evidence="9 12" id="KW-0411">Iron-sulfur</keyword>
<dbReference type="Pfam" id="PF00330">
    <property type="entry name" value="Aconitase"/>
    <property type="match status" value="1"/>
</dbReference>
<dbReference type="NCBIfam" id="TIGR00170">
    <property type="entry name" value="leuC"/>
    <property type="match status" value="1"/>
</dbReference>
<feature type="binding site" evidence="12">
    <location>
        <position position="421"/>
    </location>
    <ligand>
        <name>[4Fe-4S] cluster</name>
        <dbReference type="ChEBI" id="CHEBI:49883"/>
    </ligand>
</feature>
<evidence type="ECO:0000256" key="2">
    <source>
        <dbReference type="ARBA" id="ARBA00002695"/>
    </source>
</evidence>
<dbReference type="GO" id="GO:0003861">
    <property type="term" value="F:3-isopropylmalate dehydratase activity"/>
    <property type="evidence" value="ECO:0007669"/>
    <property type="project" value="UniProtKB-EC"/>
</dbReference>
<dbReference type="PANTHER" id="PTHR43822:SF9">
    <property type="entry name" value="3-ISOPROPYLMALATE DEHYDRATASE"/>
    <property type="match status" value="1"/>
</dbReference>
<evidence type="ECO:0000313" key="16">
    <source>
        <dbReference type="Proteomes" id="UP001589611"/>
    </source>
</evidence>
<comment type="cofactor">
    <cofactor evidence="12">
        <name>[4Fe-4S] cluster</name>
        <dbReference type="ChEBI" id="CHEBI:49883"/>
    </cofactor>
    <text evidence="12">Binds 1 [4Fe-4S] cluster per subunit.</text>
</comment>
<dbReference type="InterPro" id="IPR033941">
    <property type="entry name" value="IPMI_cat"/>
</dbReference>
<dbReference type="EMBL" id="JBHMBE010000009">
    <property type="protein sequence ID" value="MFB9647221.1"/>
    <property type="molecule type" value="Genomic_DNA"/>
</dbReference>
<reference evidence="15 16" key="1">
    <citation type="submission" date="2024-09" db="EMBL/GenBank/DDBJ databases">
        <authorList>
            <person name="Sun Q."/>
            <person name="Mori K."/>
        </authorList>
    </citation>
    <scope>NUCLEOTIDE SEQUENCE [LARGE SCALE GENOMIC DNA]</scope>
    <source>
        <strain evidence="15 16">JCM 1342</strain>
    </source>
</reference>
<sequence length="506" mass="53940">MSIASTDASGIPDSPRTLAEKVWDDHLVVKGENGEPDLIYIDLHLVHEVTSPQAFDGLRAEGRPLRRLDLTIATEDHNTPTLDIDKPIADLTSRTQIETLRRNAEEFGMRLHSLGDKEQGIVHVVGPQLGLTMPGITVVCGDSHTSTHGAFGAMALGIGTSEVEHVMATQTLPLTPFKTMAVTVEGTLKTGVTAKDIILAVIAKIGTGGGQGYVLEYRGSAIRALSMEGRMTICNMSIEAGARAGMIAPDETTFAYLEGRPHAPKGTDWEDAVAYWRTLPTDEGAVFDAEVYLDADELEPFVTWGTNPGQGVSLSDVVPDPADYADPNDRASAERALEYMALTPGTRLKDVPVDAVFMGSCTNSRIEDLRAFASIVQGRTKAEGVRVMVVPGSARVRLEAEAEGLDKVFIEFGAEWRFAGCSMCLGMNPDQLAPGERCASTSNRNFEGRQGKGGRTHLVSPLVAAATAVRGTLSSPSDLEETPIYDSVEPAMTAAGGALDRTSGEA</sequence>
<feature type="binding site" evidence="12">
    <location>
        <position position="361"/>
    </location>
    <ligand>
        <name>[4Fe-4S] cluster</name>
        <dbReference type="ChEBI" id="CHEBI:49883"/>
    </ligand>
</feature>
<dbReference type="InterPro" id="IPR015931">
    <property type="entry name" value="Acnase/IPM_dHydase_lsu_aba_1/3"/>
</dbReference>
<feature type="region of interest" description="Disordered" evidence="13">
    <location>
        <begin position="473"/>
        <end position="506"/>
    </location>
</feature>
<dbReference type="InterPro" id="IPR018136">
    <property type="entry name" value="Aconitase_4Fe-4S_BS"/>
</dbReference>
<evidence type="ECO:0000256" key="12">
    <source>
        <dbReference type="HAMAP-Rule" id="MF_01026"/>
    </source>
</evidence>
<evidence type="ECO:0000256" key="7">
    <source>
        <dbReference type="ARBA" id="ARBA00022723"/>
    </source>
</evidence>
<dbReference type="InterPro" id="IPR050067">
    <property type="entry name" value="IPM_dehydratase_rel_enz"/>
</dbReference>
<dbReference type="SUPFAM" id="SSF53732">
    <property type="entry name" value="Aconitase iron-sulfur domain"/>
    <property type="match status" value="1"/>
</dbReference>
<comment type="catalytic activity">
    <reaction evidence="1 12">
        <text>(2R,3S)-3-isopropylmalate = (2S)-2-isopropylmalate</text>
        <dbReference type="Rhea" id="RHEA:32287"/>
        <dbReference type="ChEBI" id="CHEBI:1178"/>
        <dbReference type="ChEBI" id="CHEBI:35121"/>
        <dbReference type="EC" id="4.2.1.33"/>
    </reaction>
</comment>
<feature type="binding site" evidence="12">
    <location>
        <position position="424"/>
    </location>
    <ligand>
        <name>[4Fe-4S] cluster</name>
        <dbReference type="ChEBI" id="CHEBI:49883"/>
    </ligand>
</feature>
<name>A0ABV5T6E9_9MICO</name>
<dbReference type="NCBIfam" id="NF004016">
    <property type="entry name" value="PRK05478.1"/>
    <property type="match status" value="1"/>
</dbReference>
<organism evidence="15 16">
    <name type="scientific">Microbacterium terregens</name>
    <dbReference type="NCBI Taxonomy" id="69363"/>
    <lineage>
        <taxon>Bacteria</taxon>
        <taxon>Bacillati</taxon>
        <taxon>Actinomycetota</taxon>
        <taxon>Actinomycetes</taxon>
        <taxon>Micrococcales</taxon>
        <taxon>Microbacteriaceae</taxon>
        <taxon>Microbacterium</taxon>
    </lineage>
</organism>